<evidence type="ECO:0000256" key="5">
    <source>
        <dbReference type="ARBA" id="ARBA00022556"/>
    </source>
</evidence>
<keyword evidence="8 18" id="KW-0732">Signal</keyword>
<keyword evidence="14" id="KW-0676">Redox-active center</keyword>
<keyword evidence="21" id="KW-1185">Reference proteome</keyword>
<dbReference type="Gene3D" id="3.40.30.10">
    <property type="entry name" value="Glutaredoxin"/>
    <property type="match status" value="3"/>
</dbReference>
<dbReference type="InterPro" id="IPR057305">
    <property type="entry name" value="Thioredox_PDIA6_C"/>
</dbReference>
<dbReference type="GO" id="GO:0005543">
    <property type="term" value="F:phospholipid binding"/>
    <property type="evidence" value="ECO:0007669"/>
    <property type="project" value="TreeGrafter"/>
</dbReference>
<evidence type="ECO:0000256" key="9">
    <source>
        <dbReference type="ARBA" id="ARBA00022737"/>
    </source>
</evidence>
<dbReference type="GO" id="GO:0016020">
    <property type="term" value="C:membrane"/>
    <property type="evidence" value="ECO:0007669"/>
    <property type="project" value="GOC"/>
</dbReference>
<protein>
    <submittedName>
        <fullName evidence="20">Protein disulfide isomerase-like 2-3</fullName>
    </submittedName>
</protein>
<sequence length="887" mass="97303">MNNELSKTLILISCVTLLVSLNIEIVDAFYGSGSNVVQLTPNNFKSKVVNSNSVVLVEFYAPWCGHCKSLTPTWERAATILKGVATVAAIDADAHQAIAQEYGIKGFPTIKVFVPGKPPVDYQGARDAKPIAEFALKQVKALLKDRLSGKSTVKPEESSEKKSEPSASVELNSKNFDELVVKSKDVWMVEFFAPWCGHCKKLAPEWKKAAKNLQGKVKLGHVNCDDEKSLMSRYKVEGFPTILVFGADKESPLTYEGARTASAIESFGLVMLETNVAPPEVTELTSPDVLEEKCSSAAICFVAFLPDILDSKAEGRNKYLETLLSVAEKFKTSPYSYVWAAAGKQPELEKHVGVGGYGYPALVALNIKKGAYAPLKSAFEKEQIIDFVKAAGLGGKGTLPLQGTPTVVKTEPWDGKDGEIIEEDEFSLEELMGDSTTEKDELLRRYFGTSSQSTVDLASKDGEMRIFLVAGEVSGDNIGSRLITALKKLSPYPIRFAGVGGSMMEQHGLKSLFPIEDIAVMGIWELLPHLNKIQVRLKETVEAAILFRPHAVVTIDSKGFSFRLLKQLKARYGQQGPSAPLHFHYVAPSFWAWKGGEARLKGLSEFVDHVLCILPFEEDICRSHGVAATFVGHPVLEDILDLNMGKVTTENGCKVHGNADAFRSTYGIPSGSTVFTLLPGSRLQEVNRMLPIYSKTINLLKDSIKDLTTIIHVAPNLHVEDYIKRAVNEWHVPVALVPGGSSRTKYDAFSASTVALCTSGTVAMELQLARLPCVVAYRAHFLTEWVIRYKAKIPYISLPNILLNSPVISEALFGECTPTRLASLLMELVHNEGVRERQIVAAEKVFKLLSPPARVGGPSLDHKDRSFDKTPSSLAAWTVLYNRKQKL</sequence>
<keyword evidence="11" id="KW-0443">Lipid metabolism</keyword>
<keyword evidence="9" id="KW-0677">Repeat</keyword>
<comment type="catalytic activity">
    <reaction evidence="15">
        <text>a lipid X + a UDP-2-N,3-O-bis[(3R)-3-hydroxyacyl]-alpha-D-glucosamine = a lipid A disaccharide + UDP + H(+)</text>
        <dbReference type="Rhea" id="RHEA:67828"/>
        <dbReference type="ChEBI" id="CHEBI:15378"/>
        <dbReference type="ChEBI" id="CHEBI:58223"/>
        <dbReference type="ChEBI" id="CHEBI:137748"/>
        <dbReference type="ChEBI" id="CHEBI:176338"/>
        <dbReference type="ChEBI" id="CHEBI:176343"/>
        <dbReference type="EC" id="2.4.1.182"/>
    </reaction>
</comment>
<evidence type="ECO:0000256" key="14">
    <source>
        <dbReference type="ARBA" id="ARBA00023284"/>
    </source>
</evidence>
<organism evidence="20 21">
    <name type="scientific">Artemisia annua</name>
    <name type="common">Sweet wormwood</name>
    <dbReference type="NCBI Taxonomy" id="35608"/>
    <lineage>
        <taxon>Eukaryota</taxon>
        <taxon>Viridiplantae</taxon>
        <taxon>Streptophyta</taxon>
        <taxon>Embryophyta</taxon>
        <taxon>Tracheophyta</taxon>
        <taxon>Spermatophyta</taxon>
        <taxon>Magnoliopsida</taxon>
        <taxon>eudicotyledons</taxon>
        <taxon>Gunneridae</taxon>
        <taxon>Pentapetalae</taxon>
        <taxon>asterids</taxon>
        <taxon>campanulids</taxon>
        <taxon>Asterales</taxon>
        <taxon>Asteraceae</taxon>
        <taxon>Asteroideae</taxon>
        <taxon>Anthemideae</taxon>
        <taxon>Artemisiinae</taxon>
        <taxon>Artemisia</taxon>
    </lineage>
</organism>
<feature type="chain" id="PRO_5015600047" evidence="18">
    <location>
        <begin position="29"/>
        <end position="887"/>
    </location>
</feature>
<evidence type="ECO:0000256" key="10">
    <source>
        <dbReference type="ARBA" id="ARBA00022824"/>
    </source>
</evidence>
<dbReference type="GO" id="GO:0034976">
    <property type="term" value="P:response to endoplasmic reticulum stress"/>
    <property type="evidence" value="ECO:0007669"/>
    <property type="project" value="UniProtKB-ARBA"/>
</dbReference>
<dbReference type="InterPro" id="IPR013766">
    <property type="entry name" value="Thioredoxin_domain"/>
</dbReference>
<dbReference type="Pfam" id="PF02684">
    <property type="entry name" value="LpxB"/>
    <property type="match status" value="1"/>
</dbReference>
<dbReference type="PANTHER" id="PTHR30372:SF4">
    <property type="entry name" value="LIPID-A-DISACCHARIDE SYNTHASE, MITOCHONDRIAL-RELATED"/>
    <property type="match status" value="1"/>
</dbReference>
<evidence type="ECO:0000256" key="13">
    <source>
        <dbReference type="ARBA" id="ARBA00023235"/>
    </source>
</evidence>
<evidence type="ECO:0000256" key="2">
    <source>
        <dbReference type="ARBA" id="ARBA00004319"/>
    </source>
</evidence>
<comment type="caution">
    <text evidence="20">The sequence shown here is derived from an EMBL/GenBank/DDBJ whole genome shotgun (WGS) entry which is preliminary data.</text>
</comment>
<dbReference type="InterPro" id="IPR003835">
    <property type="entry name" value="Glyco_trans_19"/>
</dbReference>
<feature type="compositionally biased region" description="Basic and acidic residues" evidence="17">
    <location>
        <begin position="148"/>
        <end position="164"/>
    </location>
</feature>
<dbReference type="SUPFAM" id="SSF53756">
    <property type="entry name" value="UDP-Glycosyltransferase/glycogen phosphorylase"/>
    <property type="match status" value="1"/>
</dbReference>
<evidence type="ECO:0000259" key="19">
    <source>
        <dbReference type="PROSITE" id="PS51352"/>
    </source>
</evidence>
<dbReference type="STRING" id="35608.A0A2U1N6K4"/>
<dbReference type="InterPro" id="IPR005788">
    <property type="entry name" value="PDI_thioredoxin-like_dom"/>
</dbReference>
<feature type="domain" description="Thioredoxin" evidence="19">
    <location>
        <begin position="17"/>
        <end position="144"/>
    </location>
</feature>
<dbReference type="PROSITE" id="PS00194">
    <property type="entry name" value="THIOREDOXIN_1"/>
    <property type="match status" value="2"/>
</dbReference>
<dbReference type="Pfam" id="PF00085">
    <property type="entry name" value="Thioredoxin"/>
    <property type="match status" value="2"/>
</dbReference>
<dbReference type="PROSITE" id="PS51352">
    <property type="entry name" value="THIOREDOXIN_2"/>
    <property type="match status" value="2"/>
</dbReference>
<accession>A0A2U1N6K4</accession>
<comment type="catalytic activity">
    <reaction evidence="1">
        <text>Catalyzes the rearrangement of -S-S- bonds in proteins.</text>
        <dbReference type="EC" id="5.3.4.1"/>
    </reaction>
</comment>
<evidence type="ECO:0000256" key="4">
    <source>
        <dbReference type="ARBA" id="ARBA00022516"/>
    </source>
</evidence>
<comment type="subcellular location">
    <subcellularLocation>
        <location evidence="2">Endoplasmic reticulum lumen</location>
    </subcellularLocation>
</comment>
<evidence type="ECO:0000256" key="16">
    <source>
        <dbReference type="RuleBase" id="RU004208"/>
    </source>
</evidence>
<evidence type="ECO:0000256" key="12">
    <source>
        <dbReference type="ARBA" id="ARBA00023157"/>
    </source>
</evidence>
<keyword evidence="13 20" id="KW-0413">Isomerase</keyword>
<reference evidence="20 21" key="1">
    <citation type="journal article" date="2018" name="Mol. Plant">
        <title>The genome of Artemisia annua provides insight into the evolution of Asteraceae family and artemisinin biosynthesis.</title>
        <authorList>
            <person name="Shen Q."/>
            <person name="Zhang L."/>
            <person name="Liao Z."/>
            <person name="Wang S."/>
            <person name="Yan T."/>
            <person name="Shi P."/>
            <person name="Liu M."/>
            <person name="Fu X."/>
            <person name="Pan Q."/>
            <person name="Wang Y."/>
            <person name="Lv Z."/>
            <person name="Lu X."/>
            <person name="Zhang F."/>
            <person name="Jiang W."/>
            <person name="Ma Y."/>
            <person name="Chen M."/>
            <person name="Hao X."/>
            <person name="Li L."/>
            <person name="Tang Y."/>
            <person name="Lv G."/>
            <person name="Zhou Y."/>
            <person name="Sun X."/>
            <person name="Brodelius P.E."/>
            <person name="Rose J.K.C."/>
            <person name="Tang K."/>
        </authorList>
    </citation>
    <scope>NUCLEOTIDE SEQUENCE [LARGE SCALE GENOMIC DNA]</scope>
    <source>
        <strain evidence="21">cv. Huhao1</strain>
        <tissue evidence="20">Leaf</tissue>
    </source>
</reference>
<evidence type="ECO:0000256" key="7">
    <source>
        <dbReference type="ARBA" id="ARBA00022679"/>
    </source>
</evidence>
<evidence type="ECO:0000256" key="1">
    <source>
        <dbReference type="ARBA" id="ARBA00001182"/>
    </source>
</evidence>
<feature type="region of interest" description="Disordered" evidence="17">
    <location>
        <begin position="148"/>
        <end position="167"/>
    </location>
</feature>
<dbReference type="NCBIfam" id="TIGR00215">
    <property type="entry name" value="lpxB"/>
    <property type="match status" value="1"/>
</dbReference>
<feature type="signal peptide" evidence="18">
    <location>
        <begin position="1"/>
        <end position="28"/>
    </location>
</feature>
<keyword evidence="7" id="KW-0808">Transferase</keyword>
<evidence type="ECO:0000313" key="20">
    <source>
        <dbReference type="EMBL" id="PWA69113.1"/>
    </source>
</evidence>
<name>A0A2U1N6K4_ARTAN</name>
<dbReference type="AlphaFoldDB" id="A0A2U1N6K4"/>
<dbReference type="CDD" id="cd03001">
    <property type="entry name" value="PDI_a_P5"/>
    <property type="match status" value="2"/>
</dbReference>
<evidence type="ECO:0000256" key="6">
    <source>
        <dbReference type="ARBA" id="ARBA00022676"/>
    </source>
</evidence>
<evidence type="ECO:0000256" key="8">
    <source>
        <dbReference type="ARBA" id="ARBA00022729"/>
    </source>
</evidence>
<comment type="similarity">
    <text evidence="3 16">Belongs to the protein disulfide isomerase family.</text>
</comment>
<evidence type="ECO:0000256" key="18">
    <source>
        <dbReference type="SAM" id="SignalP"/>
    </source>
</evidence>
<dbReference type="FunFam" id="3.40.30.10:FF:000050">
    <property type="entry name" value="protein disulfide-isomerase A6 isoform X1"/>
    <property type="match status" value="1"/>
</dbReference>
<dbReference type="GO" id="GO:0003756">
    <property type="term" value="F:protein disulfide isomerase activity"/>
    <property type="evidence" value="ECO:0007669"/>
    <property type="project" value="UniProtKB-EC"/>
</dbReference>
<dbReference type="PRINTS" id="PR00421">
    <property type="entry name" value="THIOREDOXIN"/>
</dbReference>
<keyword evidence="12" id="KW-1015">Disulfide bond</keyword>
<dbReference type="GO" id="GO:0008915">
    <property type="term" value="F:lipid-A-disaccharide synthase activity"/>
    <property type="evidence" value="ECO:0007669"/>
    <property type="project" value="UniProtKB-EC"/>
</dbReference>
<evidence type="ECO:0000256" key="11">
    <source>
        <dbReference type="ARBA" id="ARBA00023098"/>
    </source>
</evidence>
<dbReference type="Pfam" id="PF24541">
    <property type="entry name" value="Thioredox_PDIA6_C"/>
    <property type="match status" value="1"/>
</dbReference>
<proteinExistence type="inferred from homology"/>
<evidence type="ECO:0000313" key="21">
    <source>
        <dbReference type="Proteomes" id="UP000245207"/>
    </source>
</evidence>
<keyword evidence="6" id="KW-0328">Glycosyltransferase</keyword>
<dbReference type="InterPro" id="IPR036249">
    <property type="entry name" value="Thioredoxin-like_sf"/>
</dbReference>
<dbReference type="GO" id="GO:0009245">
    <property type="term" value="P:lipid A biosynthetic process"/>
    <property type="evidence" value="ECO:0007669"/>
    <property type="project" value="UniProtKB-KW"/>
</dbReference>
<feature type="domain" description="Thioredoxin" evidence="19">
    <location>
        <begin position="158"/>
        <end position="277"/>
    </location>
</feature>
<dbReference type="Proteomes" id="UP000245207">
    <property type="component" value="Unassembled WGS sequence"/>
</dbReference>
<gene>
    <name evidence="20" type="ORF">CTI12_AA299680</name>
</gene>
<dbReference type="EMBL" id="PKPP01003503">
    <property type="protein sequence ID" value="PWA69113.1"/>
    <property type="molecule type" value="Genomic_DNA"/>
</dbReference>
<keyword evidence="10" id="KW-0256">Endoplasmic reticulum</keyword>
<dbReference type="SUPFAM" id="SSF52833">
    <property type="entry name" value="Thioredoxin-like"/>
    <property type="match status" value="3"/>
</dbReference>
<dbReference type="NCBIfam" id="TIGR01126">
    <property type="entry name" value="pdi_dom"/>
    <property type="match status" value="2"/>
</dbReference>
<evidence type="ECO:0000256" key="15">
    <source>
        <dbReference type="ARBA" id="ARBA00048975"/>
    </source>
</evidence>
<keyword evidence="5" id="KW-0441">Lipid A biosynthesis</keyword>
<dbReference type="OrthoDB" id="10264505at2759"/>
<dbReference type="InterPro" id="IPR017937">
    <property type="entry name" value="Thioredoxin_CS"/>
</dbReference>
<dbReference type="GO" id="GO:0005788">
    <property type="term" value="C:endoplasmic reticulum lumen"/>
    <property type="evidence" value="ECO:0007669"/>
    <property type="project" value="UniProtKB-SubCell"/>
</dbReference>
<dbReference type="PANTHER" id="PTHR30372">
    <property type="entry name" value="LIPID-A-DISACCHARIDE SYNTHASE"/>
    <property type="match status" value="1"/>
</dbReference>
<evidence type="ECO:0000256" key="3">
    <source>
        <dbReference type="ARBA" id="ARBA00006347"/>
    </source>
</evidence>
<evidence type="ECO:0000256" key="17">
    <source>
        <dbReference type="SAM" id="MobiDB-lite"/>
    </source>
</evidence>
<keyword evidence="4" id="KW-0444">Lipid biosynthesis</keyword>
<dbReference type="CDD" id="cd02983">
    <property type="entry name" value="P5_C"/>
    <property type="match status" value="1"/>
</dbReference>